<keyword evidence="10" id="KW-1185">Reference proteome</keyword>
<feature type="domain" description="Response regulatory" evidence="8">
    <location>
        <begin position="3"/>
        <end position="119"/>
    </location>
</feature>
<evidence type="ECO:0000256" key="6">
    <source>
        <dbReference type="PROSITE-ProRule" id="PRU00169"/>
    </source>
</evidence>
<feature type="domain" description="HTH luxR-type" evidence="7">
    <location>
        <begin position="141"/>
        <end position="206"/>
    </location>
</feature>
<protein>
    <submittedName>
        <fullName evidence="9">Response regulator transcription factor</fullName>
    </submittedName>
</protein>
<dbReference type="PRINTS" id="PR00038">
    <property type="entry name" value="HTHLUXR"/>
</dbReference>
<dbReference type="CDD" id="cd06170">
    <property type="entry name" value="LuxR_C_like"/>
    <property type="match status" value="1"/>
</dbReference>
<keyword evidence="3" id="KW-0805">Transcription regulation</keyword>
<evidence type="ECO:0000256" key="5">
    <source>
        <dbReference type="ARBA" id="ARBA00023163"/>
    </source>
</evidence>
<dbReference type="PANTHER" id="PTHR45566:SF2">
    <property type="entry name" value="NARL SUBFAMILY"/>
    <property type="match status" value="1"/>
</dbReference>
<dbReference type="PROSITE" id="PS50110">
    <property type="entry name" value="RESPONSE_REGULATORY"/>
    <property type="match status" value="1"/>
</dbReference>
<dbReference type="SUPFAM" id="SSF46894">
    <property type="entry name" value="C-terminal effector domain of the bipartite response regulators"/>
    <property type="match status" value="1"/>
</dbReference>
<dbReference type="Gene3D" id="3.40.50.2300">
    <property type="match status" value="1"/>
</dbReference>
<dbReference type="InterPro" id="IPR000792">
    <property type="entry name" value="Tscrpt_reg_LuxR_C"/>
</dbReference>
<dbReference type="InterPro" id="IPR016032">
    <property type="entry name" value="Sig_transdc_resp-reg_C-effctor"/>
</dbReference>
<dbReference type="EMBL" id="JADCLJ010000007">
    <property type="protein sequence ID" value="MBE4907173.1"/>
    <property type="molecule type" value="Genomic_DNA"/>
</dbReference>
<dbReference type="Pfam" id="PF00072">
    <property type="entry name" value="Response_reg"/>
    <property type="match status" value="1"/>
</dbReference>
<sequence>MSKVLIIDDHPLVRQGIQTIISMGQNLEFVGEASSIREALSLLEETKPDVALVDLNLGKEYGLDLVKQATERGYKGKFIIVTSSSTKEDIKKAKTGNVDGFCLKDAMPEDLLYAIEVVLRGRKYYDPALMEYMMDNPVTDVDNSLDELTPKELEVLKALGKGMSNKEIAEDLFITEYTVKKHVSQILSKLDLADRTQAALFANAKGIVQFDLHHR</sequence>
<gene>
    <name evidence="9" type="ORF">IMZ08_03755</name>
</gene>
<reference evidence="9 10" key="1">
    <citation type="submission" date="2020-10" db="EMBL/GenBank/DDBJ databases">
        <title>Bacillus sp. HD4P25, an endophyte from a halophyte.</title>
        <authorList>
            <person name="Sun J.-Q."/>
        </authorList>
    </citation>
    <scope>NUCLEOTIDE SEQUENCE [LARGE SCALE GENOMIC DNA]</scope>
    <source>
        <strain evidence="9 10">YIM 93174</strain>
    </source>
</reference>
<feature type="modified residue" description="4-aspartylphosphate" evidence="6">
    <location>
        <position position="54"/>
    </location>
</feature>
<keyword evidence="4" id="KW-0238">DNA-binding</keyword>
<evidence type="ECO:0000256" key="1">
    <source>
        <dbReference type="ARBA" id="ARBA00004496"/>
    </source>
</evidence>
<dbReference type="SMART" id="SM00421">
    <property type="entry name" value="HTH_LUXR"/>
    <property type="match status" value="1"/>
</dbReference>
<proteinExistence type="predicted"/>
<keyword evidence="2 6" id="KW-0597">Phosphoprotein</keyword>
<evidence type="ECO:0000313" key="10">
    <source>
        <dbReference type="Proteomes" id="UP001516662"/>
    </source>
</evidence>
<evidence type="ECO:0000313" key="9">
    <source>
        <dbReference type="EMBL" id="MBE4907173.1"/>
    </source>
</evidence>
<dbReference type="PANTHER" id="PTHR45566">
    <property type="entry name" value="HTH-TYPE TRANSCRIPTIONAL REGULATOR YHJB-RELATED"/>
    <property type="match status" value="1"/>
</dbReference>
<dbReference type="InterPro" id="IPR001789">
    <property type="entry name" value="Sig_transdc_resp-reg_receiver"/>
</dbReference>
<dbReference type="SMART" id="SM00448">
    <property type="entry name" value="REC"/>
    <property type="match status" value="1"/>
</dbReference>
<dbReference type="Proteomes" id="UP001516662">
    <property type="component" value="Unassembled WGS sequence"/>
</dbReference>
<evidence type="ECO:0000259" key="8">
    <source>
        <dbReference type="PROSITE" id="PS50110"/>
    </source>
</evidence>
<evidence type="ECO:0000256" key="2">
    <source>
        <dbReference type="ARBA" id="ARBA00022553"/>
    </source>
</evidence>
<dbReference type="InterPro" id="IPR011006">
    <property type="entry name" value="CheY-like_superfamily"/>
</dbReference>
<organism evidence="9 10">
    <name type="scientific">Litchfieldia luteola</name>
    <dbReference type="NCBI Taxonomy" id="682179"/>
    <lineage>
        <taxon>Bacteria</taxon>
        <taxon>Bacillati</taxon>
        <taxon>Bacillota</taxon>
        <taxon>Bacilli</taxon>
        <taxon>Bacillales</taxon>
        <taxon>Bacillaceae</taxon>
        <taxon>Litchfieldia</taxon>
    </lineage>
</organism>
<dbReference type="InterPro" id="IPR058245">
    <property type="entry name" value="NreC/VraR/RcsB-like_REC"/>
</dbReference>
<evidence type="ECO:0000259" key="7">
    <source>
        <dbReference type="PROSITE" id="PS50043"/>
    </source>
</evidence>
<comment type="subcellular location">
    <subcellularLocation>
        <location evidence="1">Cytoplasm</location>
    </subcellularLocation>
</comment>
<dbReference type="PROSITE" id="PS50043">
    <property type="entry name" value="HTH_LUXR_2"/>
    <property type="match status" value="1"/>
</dbReference>
<dbReference type="InterPro" id="IPR051015">
    <property type="entry name" value="EvgA-like"/>
</dbReference>
<accession>A0ABR9QFA4</accession>
<dbReference type="SUPFAM" id="SSF52172">
    <property type="entry name" value="CheY-like"/>
    <property type="match status" value="1"/>
</dbReference>
<dbReference type="CDD" id="cd17535">
    <property type="entry name" value="REC_NarL-like"/>
    <property type="match status" value="1"/>
</dbReference>
<comment type="caution">
    <text evidence="9">The sequence shown here is derived from an EMBL/GenBank/DDBJ whole genome shotgun (WGS) entry which is preliminary data.</text>
</comment>
<evidence type="ECO:0000256" key="4">
    <source>
        <dbReference type="ARBA" id="ARBA00023125"/>
    </source>
</evidence>
<dbReference type="Pfam" id="PF00196">
    <property type="entry name" value="GerE"/>
    <property type="match status" value="1"/>
</dbReference>
<dbReference type="RefSeq" id="WP_193534647.1">
    <property type="nucleotide sequence ID" value="NZ_JADCLJ010000007.1"/>
</dbReference>
<evidence type="ECO:0000256" key="3">
    <source>
        <dbReference type="ARBA" id="ARBA00023015"/>
    </source>
</evidence>
<keyword evidence="5" id="KW-0804">Transcription</keyword>
<name>A0ABR9QFA4_9BACI</name>